<comment type="caution">
    <text evidence="2">The sequence shown here is derived from an EMBL/GenBank/DDBJ whole genome shotgun (WGS) entry which is preliminary data.</text>
</comment>
<reference evidence="2" key="1">
    <citation type="journal article" date="2021" name="Proc. Natl. Acad. Sci. U.S.A.">
        <title>Three genomes in the algal genus Volvox reveal the fate of a haploid sex-determining region after a transition to homothallism.</title>
        <authorList>
            <person name="Yamamoto K."/>
            <person name="Hamaji T."/>
            <person name="Kawai-Toyooka H."/>
            <person name="Matsuzaki R."/>
            <person name="Takahashi F."/>
            <person name="Nishimura Y."/>
            <person name="Kawachi M."/>
            <person name="Noguchi H."/>
            <person name="Minakuchi Y."/>
            <person name="Umen J.G."/>
            <person name="Toyoda A."/>
            <person name="Nozaki H."/>
        </authorList>
    </citation>
    <scope>NUCLEOTIDE SEQUENCE</scope>
    <source>
        <strain evidence="2">NIES-3785</strain>
        <strain evidence="1">NIES-3786</strain>
    </source>
</reference>
<sequence>MQSTQLKQQRGAKHFARQYIDNTIQSKPRTIMRRFVNGPSDDGEKENIDSIKSLKRSATFGHHVKPHIDLDEERAACMRRNQQKLQELGLAPLIQSMKSTAAMAAEAKKAAALKKRRIDGSCSKSMGQERVLRRSLRTRGQEPELPPLLAPFFNRSQAERPYGEPGTMLPAAKPRAPGVEHGGGDASKFDAHNLHRLRTMSDEAMLKRIHKISNTLKLRSLVQLLTQFGRDELAKEAQAALDARLANV</sequence>
<gene>
    <name evidence="1" type="ORF">Vretifemale_13905</name>
    <name evidence="2" type="ORF">Vretimale_10739</name>
</gene>
<accession>A0A8J4LRL3</accession>
<dbReference type="AlphaFoldDB" id="A0A8J4LRL3"/>
<evidence type="ECO:0000313" key="2">
    <source>
        <dbReference type="EMBL" id="GIM06408.1"/>
    </source>
</evidence>
<evidence type="ECO:0000313" key="1">
    <source>
        <dbReference type="EMBL" id="GIL85305.1"/>
    </source>
</evidence>
<dbReference type="Proteomes" id="UP000722791">
    <property type="component" value="Unassembled WGS sequence"/>
</dbReference>
<dbReference type="OrthoDB" id="538974at2759"/>
<proteinExistence type="predicted"/>
<dbReference type="Proteomes" id="UP000747110">
    <property type="component" value="Unassembled WGS sequence"/>
</dbReference>
<dbReference type="EMBL" id="BNCQ01000021">
    <property type="protein sequence ID" value="GIM06408.1"/>
    <property type="molecule type" value="Genomic_DNA"/>
</dbReference>
<name>A0A8J4LRL3_9CHLO</name>
<protein>
    <submittedName>
        <fullName evidence="2">Uncharacterized protein</fullName>
    </submittedName>
</protein>
<evidence type="ECO:0000313" key="4">
    <source>
        <dbReference type="Proteomes" id="UP000747110"/>
    </source>
</evidence>
<evidence type="ECO:0000313" key="3">
    <source>
        <dbReference type="Proteomes" id="UP000722791"/>
    </source>
</evidence>
<keyword evidence="4" id="KW-1185">Reference proteome</keyword>
<dbReference type="EMBL" id="BNCP01000032">
    <property type="protein sequence ID" value="GIL85305.1"/>
    <property type="molecule type" value="Genomic_DNA"/>
</dbReference>
<organism evidence="2 3">
    <name type="scientific">Volvox reticuliferus</name>
    <dbReference type="NCBI Taxonomy" id="1737510"/>
    <lineage>
        <taxon>Eukaryota</taxon>
        <taxon>Viridiplantae</taxon>
        <taxon>Chlorophyta</taxon>
        <taxon>core chlorophytes</taxon>
        <taxon>Chlorophyceae</taxon>
        <taxon>CS clade</taxon>
        <taxon>Chlamydomonadales</taxon>
        <taxon>Volvocaceae</taxon>
        <taxon>Volvox</taxon>
    </lineage>
</organism>